<dbReference type="AlphaFoldDB" id="A0A926HNB0"/>
<keyword evidence="3" id="KW-1185">Reference proteome</keyword>
<protein>
    <submittedName>
        <fullName evidence="2">GNAT family N-acetyltransferase</fullName>
    </submittedName>
</protein>
<reference evidence="2" key="1">
    <citation type="submission" date="2020-08" db="EMBL/GenBank/DDBJ databases">
        <title>Genome public.</title>
        <authorList>
            <person name="Liu C."/>
            <person name="Sun Q."/>
        </authorList>
    </citation>
    <scope>NUCLEOTIDE SEQUENCE</scope>
    <source>
        <strain evidence="2">NSJ-53</strain>
    </source>
</reference>
<dbReference type="Gene3D" id="3.40.630.30">
    <property type="match status" value="1"/>
</dbReference>
<dbReference type="InterPro" id="IPR016181">
    <property type="entry name" value="Acyl_CoA_acyltransferase"/>
</dbReference>
<dbReference type="PANTHER" id="PTHR41368">
    <property type="entry name" value="PROTEIN YGHO"/>
    <property type="match status" value="1"/>
</dbReference>
<gene>
    <name evidence="2" type="ORF">H8696_00905</name>
</gene>
<dbReference type="Proteomes" id="UP000623172">
    <property type="component" value="Unassembled WGS sequence"/>
</dbReference>
<dbReference type="SUPFAM" id="SSF55729">
    <property type="entry name" value="Acyl-CoA N-acyltransferases (Nat)"/>
    <property type="match status" value="1"/>
</dbReference>
<dbReference type="InterPro" id="IPR039968">
    <property type="entry name" value="BcerS-like"/>
</dbReference>
<dbReference type="Pfam" id="PF00583">
    <property type="entry name" value="Acetyltransf_1"/>
    <property type="match status" value="1"/>
</dbReference>
<sequence>MVEIREVTTQRQKKAFVRYPFKLYKRNDNWVPDMIGDELDNLDPEKNPAFRFCTMRLFLAYRDDKIVGRIAGLINRAYNEKWGVKRMRFCRTDFIDDDEVVDALFDTVENWAREEGLEEIHGPIGFSDFDKEGMLIEGFDLPTTIVTLYNAPYYKGQLERRGYVKEADWVEYQIKVPKEMPEKVVKFCDRSLERYGLKVLNFDSMKDVMPYVQDVFDVTNEAYADLYGTVPFTPEMVDSYVDQFLKFINPKYVKLIVDKEGEVIAYGLGVPSMTRAFQRGKGRLFPLGLLFMLWAVKRPKVLDLYLVAIRKKYQGKGINAVLLTEFNKQALEDGIAYAEANPELETNAQVQAMWKYFETKQVRRRRCFVKEL</sequence>
<dbReference type="RefSeq" id="WP_249314314.1">
    <property type="nucleotide sequence ID" value="NZ_JACRSR010000001.1"/>
</dbReference>
<evidence type="ECO:0000313" key="2">
    <source>
        <dbReference type="EMBL" id="MBC8530404.1"/>
    </source>
</evidence>
<feature type="domain" description="N-acetyltransferase" evidence="1">
    <location>
        <begin position="230"/>
        <end position="355"/>
    </location>
</feature>
<dbReference type="PANTHER" id="PTHR41368:SF1">
    <property type="entry name" value="PROTEIN YGHO"/>
    <property type="match status" value="1"/>
</dbReference>
<comment type="caution">
    <text evidence="2">The sequence shown here is derived from an EMBL/GenBank/DDBJ whole genome shotgun (WGS) entry which is preliminary data.</text>
</comment>
<evidence type="ECO:0000259" key="1">
    <source>
        <dbReference type="Pfam" id="PF00583"/>
    </source>
</evidence>
<dbReference type="GO" id="GO:0016747">
    <property type="term" value="F:acyltransferase activity, transferring groups other than amino-acyl groups"/>
    <property type="evidence" value="ECO:0007669"/>
    <property type="project" value="InterPro"/>
</dbReference>
<name>A0A926HNB0_9FIRM</name>
<proteinExistence type="predicted"/>
<accession>A0A926HNB0</accession>
<dbReference type="EMBL" id="JACRSR010000001">
    <property type="protein sequence ID" value="MBC8530404.1"/>
    <property type="molecule type" value="Genomic_DNA"/>
</dbReference>
<dbReference type="InterPro" id="IPR000182">
    <property type="entry name" value="GNAT_dom"/>
</dbReference>
<evidence type="ECO:0000313" key="3">
    <source>
        <dbReference type="Proteomes" id="UP000623172"/>
    </source>
</evidence>
<organism evidence="2 3">
    <name type="scientific">Gehongia tenuis</name>
    <dbReference type="NCBI Taxonomy" id="2763655"/>
    <lineage>
        <taxon>Bacteria</taxon>
        <taxon>Bacillati</taxon>
        <taxon>Bacillota</taxon>
        <taxon>Clostridia</taxon>
        <taxon>Christensenellales</taxon>
        <taxon>Christensenellaceae</taxon>
        <taxon>Gehongia</taxon>
    </lineage>
</organism>